<comment type="caution">
    <text evidence="1">The sequence shown here is derived from an EMBL/GenBank/DDBJ whole genome shotgun (WGS) entry which is preliminary data.</text>
</comment>
<dbReference type="Proteomes" id="UP000294801">
    <property type="component" value="Unassembled WGS sequence"/>
</dbReference>
<dbReference type="EMBL" id="SMDA01000006">
    <property type="protein sequence ID" value="TCW30761.1"/>
    <property type="molecule type" value="Genomic_DNA"/>
</dbReference>
<evidence type="ECO:0000313" key="1">
    <source>
        <dbReference type="EMBL" id="TCW30761.1"/>
    </source>
</evidence>
<dbReference type="Gene3D" id="2.30.110.10">
    <property type="entry name" value="Electron Transport, Fmn-binding Protein, Chain A"/>
    <property type="match status" value="1"/>
</dbReference>
<dbReference type="PIRSF" id="PIRSF010372">
    <property type="entry name" value="PaiB"/>
    <property type="match status" value="1"/>
</dbReference>
<dbReference type="RefSeq" id="WP_132098617.1">
    <property type="nucleotide sequence ID" value="NZ_SMDA01000006.1"/>
</dbReference>
<evidence type="ECO:0000313" key="2">
    <source>
        <dbReference type="Proteomes" id="UP000294801"/>
    </source>
</evidence>
<dbReference type="PANTHER" id="PTHR35802">
    <property type="entry name" value="PROTEASE SYNTHASE AND SPORULATION PROTEIN PAI 2"/>
    <property type="match status" value="1"/>
</dbReference>
<dbReference type="SUPFAM" id="SSF50475">
    <property type="entry name" value="FMN-binding split barrel"/>
    <property type="match status" value="1"/>
</dbReference>
<reference evidence="1 2" key="1">
    <citation type="submission" date="2019-03" db="EMBL/GenBank/DDBJ databases">
        <title>Genomic Encyclopedia of Type Strains, Phase IV (KMG-IV): sequencing the most valuable type-strain genomes for metagenomic binning, comparative biology and taxonomic classification.</title>
        <authorList>
            <person name="Goeker M."/>
        </authorList>
    </citation>
    <scope>NUCLEOTIDE SEQUENCE [LARGE SCALE GENOMIC DNA]</scope>
    <source>
        <strain evidence="1 2">DSM 18507</strain>
    </source>
</reference>
<dbReference type="PANTHER" id="PTHR35802:SF1">
    <property type="entry name" value="PROTEASE SYNTHASE AND SPORULATION PROTEIN PAI 2"/>
    <property type="match status" value="1"/>
</dbReference>
<dbReference type="Pfam" id="PF04299">
    <property type="entry name" value="FMN_bind_2"/>
    <property type="match status" value="1"/>
</dbReference>
<keyword evidence="2" id="KW-1185">Reference proteome</keyword>
<proteinExistence type="predicted"/>
<gene>
    <name evidence="1" type="ORF">EV669_10687</name>
</gene>
<accession>A0ABY2D0E5</accession>
<dbReference type="InterPro" id="IPR012349">
    <property type="entry name" value="Split_barrel_FMN-bd"/>
</dbReference>
<protein>
    <submittedName>
        <fullName evidence="1">PaiB family negative transcriptional regulator</fullName>
    </submittedName>
</protein>
<dbReference type="InterPro" id="IPR007396">
    <property type="entry name" value="TR_PAI2-type"/>
</dbReference>
<sequence length="212" mass="23497">MYLPAHINESRTEVLHECIARHPLGTLITYGQNGLDANHLPFELSANEGELGVLRAHIARANPLWQDVESGAEVLAVFRAGDAYVSPNWYPSKHESHRQVPTWNYIVAHAYGRIRFYDDENFVRGVVARLTRTHEASQPAPWKMTDAPGDYIAGLLQRIVGVQIDITQLVGKSKLGQDEENRDILGAGQALKEGGDHEIGDAMLEAIQAKRG</sequence>
<name>A0ABY2D0E5_GULMO</name>
<organism evidence="1 2">
    <name type="scientific">Gulbenkiania mobilis</name>
    <dbReference type="NCBI Taxonomy" id="397457"/>
    <lineage>
        <taxon>Bacteria</taxon>
        <taxon>Pseudomonadati</taxon>
        <taxon>Pseudomonadota</taxon>
        <taxon>Betaproteobacteria</taxon>
        <taxon>Neisseriales</taxon>
        <taxon>Chromobacteriaceae</taxon>
        <taxon>Gulbenkiania</taxon>
    </lineage>
</organism>